<dbReference type="InterPro" id="IPR006164">
    <property type="entry name" value="DNA_bd_Ku70/Ku80"/>
</dbReference>
<evidence type="ECO:0000256" key="4">
    <source>
        <dbReference type="SAM" id="MobiDB-lite"/>
    </source>
</evidence>
<evidence type="ECO:0000313" key="8">
    <source>
        <dbReference type="Proteomes" id="UP000660265"/>
    </source>
</evidence>
<gene>
    <name evidence="3 7" type="primary">ku</name>
    <name evidence="7" type="ORF">GCM10011583_09840</name>
</gene>
<evidence type="ECO:0000256" key="5">
    <source>
        <dbReference type="SAM" id="Phobius"/>
    </source>
</evidence>
<evidence type="ECO:0000256" key="2">
    <source>
        <dbReference type="ARBA" id="ARBA00023172"/>
    </source>
</evidence>
<dbReference type="Proteomes" id="UP000660265">
    <property type="component" value="Unassembled WGS sequence"/>
</dbReference>
<dbReference type="Gene3D" id="2.40.290.10">
    <property type="match status" value="1"/>
</dbReference>
<keyword evidence="5" id="KW-0812">Transmembrane</keyword>
<dbReference type="Pfam" id="PF02735">
    <property type="entry name" value="Ku"/>
    <property type="match status" value="1"/>
</dbReference>
<dbReference type="NCBIfam" id="TIGR02772">
    <property type="entry name" value="Ku_bact"/>
    <property type="match status" value="1"/>
</dbReference>
<keyword evidence="8" id="KW-1185">Reference proteome</keyword>
<keyword evidence="3" id="KW-0227">DNA damage</keyword>
<dbReference type="InterPro" id="IPR016194">
    <property type="entry name" value="SPOC-like_C_dom_sf"/>
</dbReference>
<comment type="function">
    <text evidence="3">With LigD forms a non-homologous end joining (NHEJ) DNA repair enzyme, which repairs dsDNA breaks with reduced fidelity. Binds linear dsDNA with 5'- and 3'- overhangs but not closed circular dsDNA nor ssDNA. Recruits and stimulates the ligase activity of LigD.</text>
</comment>
<dbReference type="SUPFAM" id="SSF100939">
    <property type="entry name" value="SPOC domain-like"/>
    <property type="match status" value="1"/>
</dbReference>
<dbReference type="CDD" id="cd00789">
    <property type="entry name" value="KU_like"/>
    <property type="match status" value="1"/>
</dbReference>
<dbReference type="PANTHER" id="PTHR41251:SF1">
    <property type="entry name" value="NON-HOMOLOGOUS END JOINING PROTEIN KU"/>
    <property type="match status" value="1"/>
</dbReference>
<keyword evidence="2 3" id="KW-0233">DNA recombination</keyword>
<feature type="domain" description="Ku" evidence="6">
    <location>
        <begin position="53"/>
        <end position="184"/>
    </location>
</feature>
<evidence type="ECO:0000259" key="6">
    <source>
        <dbReference type="SMART" id="SM00559"/>
    </source>
</evidence>
<dbReference type="PANTHER" id="PTHR41251">
    <property type="entry name" value="NON-HOMOLOGOUS END JOINING PROTEIN KU"/>
    <property type="match status" value="1"/>
</dbReference>
<evidence type="ECO:0000256" key="1">
    <source>
        <dbReference type="ARBA" id="ARBA00023125"/>
    </source>
</evidence>
<organism evidence="7 8">
    <name type="scientific">Streptomyces camponoticapitis</name>
    <dbReference type="NCBI Taxonomy" id="1616125"/>
    <lineage>
        <taxon>Bacteria</taxon>
        <taxon>Bacillati</taxon>
        <taxon>Actinomycetota</taxon>
        <taxon>Actinomycetes</taxon>
        <taxon>Kitasatosporales</taxon>
        <taxon>Streptomycetaceae</taxon>
        <taxon>Streptomyces</taxon>
    </lineage>
</organism>
<proteinExistence type="inferred from homology"/>
<dbReference type="EMBL" id="BMMV01000002">
    <property type="protein sequence ID" value="GGJ80330.1"/>
    <property type="molecule type" value="Genomic_DNA"/>
</dbReference>
<comment type="similarity">
    <text evidence="3">Belongs to the prokaryotic Ku family.</text>
</comment>
<dbReference type="RefSeq" id="WP_189106003.1">
    <property type="nucleotide sequence ID" value="NZ_BMMV01000002.1"/>
</dbReference>
<keyword evidence="5" id="KW-0472">Membrane</keyword>
<dbReference type="SMART" id="SM00559">
    <property type="entry name" value="Ku78"/>
    <property type="match status" value="1"/>
</dbReference>
<comment type="subunit">
    <text evidence="3">Homodimer. Interacts with LigD.</text>
</comment>
<dbReference type="PIRSF" id="PIRSF006493">
    <property type="entry name" value="Prok_Ku"/>
    <property type="match status" value="1"/>
</dbReference>
<keyword evidence="3" id="KW-0234">DNA repair</keyword>
<feature type="compositionally biased region" description="Basic residues" evidence="4">
    <location>
        <begin position="272"/>
        <end position="304"/>
    </location>
</feature>
<keyword evidence="1 3" id="KW-0238">DNA-binding</keyword>
<keyword evidence="5" id="KW-1133">Transmembrane helix</keyword>
<accession>A0ABQ2DYV5</accession>
<name>A0ABQ2DYV5_9ACTN</name>
<dbReference type="HAMAP" id="MF_01875">
    <property type="entry name" value="Prokaryotic_Ku"/>
    <property type="match status" value="1"/>
</dbReference>
<evidence type="ECO:0000256" key="3">
    <source>
        <dbReference type="HAMAP-Rule" id="MF_01875"/>
    </source>
</evidence>
<protein>
    <recommendedName>
        <fullName evidence="3">Non-homologous end joining protein Ku</fullName>
    </recommendedName>
</protein>
<reference evidence="8" key="1">
    <citation type="journal article" date="2019" name="Int. J. Syst. Evol. Microbiol.">
        <title>The Global Catalogue of Microorganisms (GCM) 10K type strain sequencing project: providing services to taxonomists for standard genome sequencing and annotation.</title>
        <authorList>
            <consortium name="The Broad Institute Genomics Platform"/>
            <consortium name="The Broad Institute Genome Sequencing Center for Infectious Disease"/>
            <person name="Wu L."/>
            <person name="Ma J."/>
        </authorList>
    </citation>
    <scope>NUCLEOTIDE SEQUENCE [LARGE SCALE GENOMIC DNA]</scope>
    <source>
        <strain evidence="8">CGMCC 4.7275</strain>
    </source>
</reference>
<sequence length="304" mass="33457">MPSVVWSGSISFGLVTIPIRLLVATEDHSIRFRRIHLEDMGLIRNRKVCELDGEEVTSDEIGKGYELSKDNVIPISDDELADMPLPTAKAIDVVAFVDRSSIDPIRLGDAYYLEPAGEVADKPYTLLRKALERSSKAAVAKYALRGRERLGLLSIRDDVMTLHQMHWADEIRNPAELTPPEVELDEGEIEGALALMDTMALDDVSGFHDEYTEALTKLIEAKADGKTPAAPRTEEKRSGQVVDLMSALEQSVQQAKHTRGETGEDATVHSIPARKKTTAKKTTKKSPAKKTSAKKTSGRKPRSA</sequence>
<feature type="transmembrane region" description="Helical" evidence="5">
    <location>
        <begin position="6"/>
        <end position="24"/>
    </location>
</feature>
<evidence type="ECO:0000313" key="7">
    <source>
        <dbReference type="EMBL" id="GGJ80330.1"/>
    </source>
</evidence>
<dbReference type="InterPro" id="IPR009187">
    <property type="entry name" value="Prok_Ku"/>
</dbReference>
<feature type="region of interest" description="Disordered" evidence="4">
    <location>
        <begin position="249"/>
        <end position="304"/>
    </location>
</feature>
<comment type="caution">
    <text evidence="7">The sequence shown here is derived from an EMBL/GenBank/DDBJ whole genome shotgun (WGS) entry which is preliminary data.</text>
</comment>